<evidence type="ECO:0000313" key="1">
    <source>
        <dbReference type="EMBL" id="RLV57518.1"/>
    </source>
</evidence>
<dbReference type="EMBL" id="RDBF01000001">
    <property type="protein sequence ID" value="RLV57518.1"/>
    <property type="molecule type" value="Genomic_DNA"/>
</dbReference>
<accession>A0A3L8PSW9</accession>
<dbReference type="AlphaFoldDB" id="A0A3L8PSW9"/>
<organism evidence="1 2">
    <name type="scientific">Aeromicrobium phragmitis</name>
    <dbReference type="NCBI Taxonomy" id="2478914"/>
    <lineage>
        <taxon>Bacteria</taxon>
        <taxon>Bacillati</taxon>
        <taxon>Actinomycetota</taxon>
        <taxon>Actinomycetes</taxon>
        <taxon>Propionibacteriales</taxon>
        <taxon>Nocardioidaceae</taxon>
        <taxon>Aeromicrobium</taxon>
    </lineage>
</organism>
<evidence type="ECO:0000313" key="2">
    <source>
        <dbReference type="Proteomes" id="UP000282515"/>
    </source>
</evidence>
<dbReference type="InterPro" id="IPR025338">
    <property type="entry name" value="DUF4244"/>
</dbReference>
<sequence>MMRKTFWRRHETGMSTAEYAVGTLGTATIAAVLIGPGNPIMQWVQAVFEKVLTSILTMDPDSFVSLPEAFVRAVESLWPW</sequence>
<keyword evidence="2" id="KW-1185">Reference proteome</keyword>
<dbReference type="OrthoDB" id="3748241at2"/>
<reference evidence="1 2" key="1">
    <citation type="submission" date="2018-10" db="EMBL/GenBank/DDBJ databases">
        <title>Aeromicrobium sp. 9W16Y-2 whole genome shotgun sequence.</title>
        <authorList>
            <person name="Li F."/>
        </authorList>
    </citation>
    <scope>NUCLEOTIDE SEQUENCE [LARGE SCALE GENOMIC DNA]</scope>
    <source>
        <strain evidence="1 2">9W16Y-2</strain>
    </source>
</reference>
<dbReference type="Pfam" id="PF14029">
    <property type="entry name" value="DUF4244"/>
    <property type="match status" value="1"/>
</dbReference>
<protein>
    <submittedName>
        <fullName evidence="1">DUF4244 domain-containing protein</fullName>
    </submittedName>
</protein>
<proteinExistence type="predicted"/>
<dbReference type="RefSeq" id="WP_121792924.1">
    <property type="nucleotide sequence ID" value="NZ_RDBF01000001.1"/>
</dbReference>
<dbReference type="Proteomes" id="UP000282515">
    <property type="component" value="Unassembled WGS sequence"/>
</dbReference>
<gene>
    <name evidence="1" type="ORF">D9V41_02505</name>
</gene>
<comment type="caution">
    <text evidence="1">The sequence shown here is derived from an EMBL/GenBank/DDBJ whole genome shotgun (WGS) entry which is preliminary data.</text>
</comment>
<name>A0A3L8PSW9_9ACTN</name>